<comment type="catalytic activity">
    <reaction evidence="13 15">
        <text>Couples ATP hydrolysis with the unwinding of duplex DNA by translocating in the 3'-5' direction.</text>
        <dbReference type="EC" id="5.6.2.4"/>
    </reaction>
</comment>
<gene>
    <name evidence="15" type="primary">recB</name>
    <name evidence="20" type="ORF">HMPREF0198_1353</name>
</gene>
<dbReference type="RefSeq" id="WP_004141281.1">
    <property type="nucleotide sequence ID" value="NZ_GG694026.1"/>
</dbReference>
<dbReference type="InterPro" id="IPR014017">
    <property type="entry name" value="DNA_helicase_UvrD-like_C"/>
</dbReference>
<dbReference type="Proteomes" id="UP000004870">
    <property type="component" value="Unassembled WGS sequence"/>
</dbReference>
<sequence length="1287" mass="143080">MNTTTEPTPALEIPLEGRALIEASAGTGKTWTLTGIILRLLIEGGYPPREIIATTFTRKAAAEMQQRVHKRLHALRENLKAIAARYLAEETVLNDDDGLATRLDDIIGGSGGDLINRHLILNAVAKHGLDGLIAIFSRVESLQARLDELFIGTIDSLCQRWLAEFALETGNDERLQINENSPALEETIHDTLRRLLHENHQHDPETFAQMLADGAYHDSDAYLAAAREATSHRHAAIDSGDVSADYSRDRHQALTRQLRELDAAVIADWQAMIDAPEFAAAVAKNAAWYKQRDALPQLLQQLHQELPFNDRTEALASGFGKPRISSKQTALTAAFTAHPFTLLIRDLLAARDARQNHLDHHKRQTIASLLETVRQTYPQALEARGETTFSEKTARINEALAHPQHGTNLAHYLTRRYPVMLVDESQDLNDEQAALLERTYLREDGERKHGFLLLVGDPKQAIYGFRGGDVANYNRLKTRFRPDEQHRLDTNRRSSPNLIAALNEHYLQDDNARLGTDITYHEAQAANPAQTILAADGSPIARPMQWTHSGTNQDSETDTIAALVARLTDGTGIAPRDIQILMRSNSSLETLQNKLHAQHIDSERSHDRSVFTGAVARTFADLLAALEQPEHRDRQNRLLSGLYYGYSQQDLDRLAAIEQGEIPARADELTLAELREALTQAHDAWQSWGLLAALNPLLTHEKHNIWQTLASCPAPDNLRHLLDLRHIQTILAEHAPKQRPAQFGAWWRAQLAAPPDADWAKAPPLPGQNAVHLLTIHKAKGLEAPVVILATGSNHKGGGANPVPTWRYRDGDTIRISLAKPANTPIDQQENEEQRRLLYVGLTRAKNLLLVAHRECKPDKANPTPTEKLYLTYAQNPGRCPHAGETSAEALAALPYRAHPSHEPPANPPPPQSGGGEGGNGGSACDFTAYAHEKPLSLWERGWGEGGEKAASAGRISAQRVTQQPDDHQTAATEPPTNPPPQQSGGGQGRGCENPRSTAPVWRTRFQGWQRSSFSALLRDAIEPTSPDLADYAVATPQNAPDAPPDADIRYTYPRGTAPGSALHAVLERIRPDNRRDWRRYLEHDNRQWQLGLEPAQLDACENWLEAIQYCELPQSRISLGTSKQGAHRSEYGFTLGSDARVALDIPAINAHFAAHGHPLHLSDKHRHIRYLRGEIDHLYQHDGRYYILDYKTNHLGNSPADYTPENIRAAMGDHHYWLQAALYQVALHRLLQTRLADYDPARHLGGIEYLYLRGIDPAHPANGKYGWNYPPEFIAGLDRILGHEAA</sequence>
<evidence type="ECO:0000256" key="12">
    <source>
        <dbReference type="ARBA" id="ARBA00023235"/>
    </source>
</evidence>
<dbReference type="PANTHER" id="PTHR11070:SF23">
    <property type="entry name" value="RECBCD ENZYME SUBUNIT RECB"/>
    <property type="match status" value="1"/>
</dbReference>
<feature type="binding site" evidence="15">
    <location>
        <position position="1177"/>
    </location>
    <ligand>
        <name>Mg(2+)</name>
        <dbReference type="ChEBI" id="CHEBI:18420"/>
    </ligand>
</feature>
<dbReference type="GO" id="GO:0000287">
    <property type="term" value="F:magnesium ion binding"/>
    <property type="evidence" value="ECO:0007669"/>
    <property type="project" value="UniProtKB-UniRule"/>
</dbReference>
<feature type="binding site" evidence="15">
    <location>
        <position position="1190"/>
    </location>
    <ligand>
        <name>Mg(2+)</name>
        <dbReference type="ChEBI" id="CHEBI:18420"/>
    </ligand>
</feature>
<feature type="region of interest" description="DNA-binding and helicase activity, interacts with RecC" evidence="15">
    <location>
        <begin position="1"/>
        <end position="969"/>
    </location>
</feature>
<dbReference type="HAMAP" id="MF_01485">
    <property type="entry name" value="RecB"/>
    <property type="match status" value="1"/>
</dbReference>
<evidence type="ECO:0000256" key="6">
    <source>
        <dbReference type="ARBA" id="ARBA00022806"/>
    </source>
</evidence>
<feature type="region of interest" description="Nuclease activity, interacts with RecD and RecA" evidence="15">
    <location>
        <begin position="1008"/>
        <end position="1287"/>
    </location>
</feature>
<comment type="domain">
    <text evidence="15">The N-terminal DNA-binding domain is a ssDNA-dependent ATPase and has ATP-dependent 3'-5' helicase function. This domain interacts with RecC.</text>
</comment>
<keyword evidence="8 15" id="KW-0067">ATP-binding</keyword>
<dbReference type="GO" id="GO:0005829">
    <property type="term" value="C:cytosol"/>
    <property type="evidence" value="ECO:0007669"/>
    <property type="project" value="TreeGrafter"/>
</dbReference>
<evidence type="ECO:0000256" key="1">
    <source>
        <dbReference type="ARBA" id="ARBA00022722"/>
    </source>
</evidence>
<comment type="subunit">
    <text evidence="15">Heterotrimer of RecB, RecC and RecD. All subunits contribute to DNA-binding. Interacts with RecA.</text>
</comment>
<evidence type="ECO:0000256" key="16">
    <source>
        <dbReference type="PROSITE-ProRule" id="PRU00560"/>
    </source>
</evidence>
<dbReference type="PANTHER" id="PTHR11070">
    <property type="entry name" value="UVRD / RECB / PCRA DNA HELICASE FAMILY MEMBER"/>
    <property type="match status" value="1"/>
</dbReference>
<dbReference type="InterPro" id="IPR011335">
    <property type="entry name" value="Restrct_endonuc-II-like"/>
</dbReference>
<dbReference type="GO" id="GO:0005524">
    <property type="term" value="F:ATP binding"/>
    <property type="evidence" value="ECO:0007669"/>
    <property type="project" value="UniProtKB-UniRule"/>
</dbReference>
<keyword evidence="4 15" id="KW-0227">DNA damage</keyword>
<dbReference type="GO" id="GO:0016887">
    <property type="term" value="F:ATP hydrolysis activity"/>
    <property type="evidence" value="ECO:0007669"/>
    <property type="project" value="RHEA"/>
</dbReference>
<evidence type="ECO:0000256" key="4">
    <source>
        <dbReference type="ARBA" id="ARBA00022763"/>
    </source>
</evidence>
<dbReference type="STRING" id="2718.CHUV0807_1704"/>
<comment type="miscellaneous">
    <text evidence="15">In the RecBCD complex, RecB has a slow 3'-5' helicase, an exonuclease activity and loads RecA onto ssDNA, RecD has a fast 5'-3' helicase activity, while RecC stimulates the ATPase and processivity of the RecB helicase and contributes to recognition of the Chi site.</text>
</comment>
<dbReference type="OrthoDB" id="9810135at2"/>
<dbReference type="EC" id="5.6.2.4" evidence="15"/>
<keyword evidence="11 15" id="KW-0234">DNA repair</keyword>
<evidence type="ECO:0000259" key="19">
    <source>
        <dbReference type="PROSITE" id="PS51217"/>
    </source>
</evidence>
<feature type="compositionally biased region" description="Pro residues" evidence="17">
    <location>
        <begin position="903"/>
        <end position="912"/>
    </location>
</feature>
<feature type="domain" description="UvrD-like helicase ATP-binding" evidence="18">
    <location>
        <begin position="2"/>
        <end position="495"/>
    </location>
</feature>
<protein>
    <recommendedName>
        <fullName evidence="15">RecBCD enzyme subunit RecB</fullName>
        <ecNumber evidence="15">3.1.11.5</ecNumber>
        <ecNumber evidence="15">5.6.2.4</ecNumber>
    </recommendedName>
    <alternativeName>
        <fullName evidence="15">DNA 3'-5' helicase subunit RecB</fullName>
    </alternativeName>
    <alternativeName>
        <fullName evidence="15">Exonuclease V subunit RecB</fullName>
        <shortName evidence="15">ExoV subunit RecB</shortName>
    </alternativeName>
    <alternativeName>
        <fullName evidence="15">Helicase/nuclease RecBCD subunit RecB</fullName>
    </alternativeName>
</protein>
<evidence type="ECO:0000313" key="21">
    <source>
        <dbReference type="Proteomes" id="UP000004870"/>
    </source>
</evidence>
<accession>C8NA25</accession>
<comment type="caution">
    <text evidence="20">The sequence shown here is derived from an EMBL/GenBank/DDBJ whole genome shotgun (WGS) entry which is preliminary data.</text>
</comment>
<evidence type="ECO:0000313" key="20">
    <source>
        <dbReference type="EMBL" id="EEV88520.1"/>
    </source>
</evidence>
<dbReference type="Pfam" id="PF00580">
    <property type="entry name" value="UvrD-helicase"/>
    <property type="match status" value="1"/>
</dbReference>
<dbReference type="SUPFAM" id="SSF52540">
    <property type="entry name" value="P-loop containing nucleoside triphosphate hydrolases"/>
    <property type="match status" value="1"/>
</dbReference>
<feature type="active site" description="For nuclease activity" evidence="15">
    <location>
        <position position="1190"/>
    </location>
</feature>
<organism evidence="20 21">
    <name type="scientific">Cardiobacterium hominis (strain ATCC 15826 / DSM 8339 / NCTC 10426 / 6573)</name>
    <dbReference type="NCBI Taxonomy" id="638300"/>
    <lineage>
        <taxon>Bacteria</taxon>
        <taxon>Pseudomonadati</taxon>
        <taxon>Pseudomonadota</taxon>
        <taxon>Gammaproteobacteria</taxon>
        <taxon>Cardiobacteriales</taxon>
        <taxon>Cardiobacteriaceae</taxon>
        <taxon>Cardiobacterium</taxon>
    </lineage>
</organism>
<keyword evidence="3 15" id="KW-0547">Nucleotide-binding</keyword>
<dbReference type="Gene3D" id="1.10.486.10">
    <property type="entry name" value="PCRA, domain 4"/>
    <property type="match status" value="1"/>
</dbReference>
<dbReference type="Gene3D" id="3.90.320.10">
    <property type="match status" value="1"/>
</dbReference>
<keyword evidence="5 15" id="KW-0378">Hydrolase</keyword>
<dbReference type="Gene3D" id="3.40.50.300">
    <property type="entry name" value="P-loop containing nucleotide triphosphate hydrolases"/>
    <property type="match status" value="3"/>
</dbReference>
<evidence type="ECO:0000256" key="3">
    <source>
        <dbReference type="ARBA" id="ARBA00022741"/>
    </source>
</evidence>
<feature type="binding site" evidence="16">
    <location>
        <begin position="23"/>
        <end position="30"/>
    </location>
    <ligand>
        <name>ATP</name>
        <dbReference type="ChEBI" id="CHEBI:30616"/>
    </ligand>
</feature>
<dbReference type="PROSITE" id="PS51217">
    <property type="entry name" value="UVRD_HELICASE_CTER"/>
    <property type="match status" value="1"/>
</dbReference>
<dbReference type="InterPro" id="IPR038726">
    <property type="entry name" value="PDDEXK_AddAB-type"/>
</dbReference>
<feature type="compositionally biased region" description="Gly residues" evidence="17">
    <location>
        <begin position="913"/>
        <end position="922"/>
    </location>
</feature>
<evidence type="ECO:0000256" key="7">
    <source>
        <dbReference type="ARBA" id="ARBA00022839"/>
    </source>
</evidence>
<keyword evidence="7 15" id="KW-0269">Exonuclease</keyword>
<dbReference type="GO" id="GO:0043138">
    <property type="term" value="F:3'-5' DNA helicase activity"/>
    <property type="evidence" value="ECO:0007669"/>
    <property type="project" value="UniProtKB-UniRule"/>
</dbReference>
<comment type="similarity">
    <text evidence="15">Belongs to the helicase family. UvrD subfamily.</text>
</comment>
<comment type="function">
    <text evidence="15">A helicase/nuclease that prepares dsDNA breaks (DSB) for recombinational DNA repair. Binds to DSBs and unwinds DNA via a highly rapid and processive ATP-dependent bidirectional helicase activity. Unwinds dsDNA until it encounters a Chi (crossover hotspot instigator) sequence from the 3' direction. Cuts ssDNA a few nucleotides 3' to the Chi site. The properties and activities of the enzyme are changed at Chi. The Chi-altered holoenzyme produces a long 3'-ssDNA overhang and facilitates RecA-binding to the ssDNA for homologous DNA recombination and repair. Holoenzyme degrades any linearized DNA that is unable to undergo homologous recombination. In the holoenzyme this subunit contributes ATPase, 3'-5' helicase, exonuclease activity and loads RecA onto ssDNA.</text>
</comment>
<evidence type="ECO:0000256" key="14">
    <source>
        <dbReference type="ARBA" id="ARBA00048988"/>
    </source>
</evidence>
<dbReference type="CDD" id="cd22352">
    <property type="entry name" value="RecB_C-like"/>
    <property type="match status" value="1"/>
</dbReference>
<proteinExistence type="inferred from homology"/>
<evidence type="ECO:0000256" key="13">
    <source>
        <dbReference type="ARBA" id="ARBA00034617"/>
    </source>
</evidence>
<dbReference type="GeneID" id="84788521"/>
<dbReference type="EC" id="3.1.11.5" evidence="15"/>
<dbReference type="Pfam" id="PF13361">
    <property type="entry name" value="UvrD_C"/>
    <property type="match status" value="1"/>
</dbReference>
<feature type="binding site" evidence="15">
    <location>
        <position position="1064"/>
    </location>
    <ligand>
        <name>Mg(2+)</name>
        <dbReference type="ChEBI" id="CHEBI:18420"/>
    </ligand>
</feature>
<feature type="region of interest" description="Disordered" evidence="17">
    <location>
        <begin position="898"/>
        <end position="927"/>
    </location>
</feature>
<dbReference type="InterPro" id="IPR000212">
    <property type="entry name" value="DNA_helicase_UvrD/REP"/>
</dbReference>
<dbReference type="Gene3D" id="1.10.3170.10">
    <property type="entry name" value="Recbcd, chain B, domain 2"/>
    <property type="match status" value="1"/>
</dbReference>
<keyword evidence="1 15" id="KW-0540">Nuclease</keyword>
<dbReference type="PROSITE" id="PS51198">
    <property type="entry name" value="UVRD_HELICASE_ATP_BIND"/>
    <property type="match status" value="1"/>
</dbReference>
<dbReference type="HOGENOM" id="CLU_001114_6_0_6"/>
<dbReference type="GO" id="GO:0000724">
    <property type="term" value="P:double-strand break repair via homologous recombination"/>
    <property type="evidence" value="ECO:0007669"/>
    <property type="project" value="UniProtKB-UniRule"/>
</dbReference>
<evidence type="ECO:0000256" key="2">
    <source>
        <dbReference type="ARBA" id="ARBA00022723"/>
    </source>
</evidence>
<dbReference type="Pfam" id="PF12705">
    <property type="entry name" value="PDDEXK_1"/>
    <property type="match status" value="1"/>
</dbReference>
<feature type="region of interest" description="Disordered" evidence="17">
    <location>
        <begin position="944"/>
        <end position="998"/>
    </location>
</feature>
<evidence type="ECO:0000259" key="18">
    <source>
        <dbReference type="PROSITE" id="PS51198"/>
    </source>
</evidence>
<keyword evidence="9 15" id="KW-0460">Magnesium</keyword>
<keyword evidence="10 15" id="KW-0238">DNA-binding</keyword>
<evidence type="ECO:0000256" key="15">
    <source>
        <dbReference type="HAMAP-Rule" id="MF_01485"/>
    </source>
</evidence>
<feature type="domain" description="UvrD-like helicase C-terminal" evidence="19">
    <location>
        <begin position="496"/>
        <end position="781"/>
    </location>
</feature>
<evidence type="ECO:0000256" key="8">
    <source>
        <dbReference type="ARBA" id="ARBA00022840"/>
    </source>
</evidence>
<evidence type="ECO:0000256" key="10">
    <source>
        <dbReference type="ARBA" id="ARBA00023125"/>
    </source>
</evidence>
<dbReference type="InterPro" id="IPR004586">
    <property type="entry name" value="RecB"/>
</dbReference>
<keyword evidence="6 15" id="KW-0347">Helicase</keyword>
<evidence type="ECO:0000256" key="9">
    <source>
        <dbReference type="ARBA" id="ARBA00022842"/>
    </source>
</evidence>
<comment type="domain">
    <text evidence="15">The C-terminal domain has nuclease activity and interacts with RecD. It interacts with RecA, facilitating its loading onto ssDNA.</text>
</comment>
<dbReference type="EMBL" id="ACKY01000065">
    <property type="protein sequence ID" value="EEV88520.1"/>
    <property type="molecule type" value="Genomic_DNA"/>
</dbReference>
<name>C8NA25_CARH6</name>
<dbReference type="GO" id="GO:0009338">
    <property type="term" value="C:exodeoxyribonuclease V complex"/>
    <property type="evidence" value="ECO:0007669"/>
    <property type="project" value="TreeGrafter"/>
</dbReference>
<comment type="catalytic activity">
    <reaction evidence="15">
        <text>Exonucleolytic cleavage (in the presence of ATP) in either 5'- to 3'- or 3'- to 5'-direction to yield 5'-phosphooligonucleotides.</text>
        <dbReference type="EC" id="3.1.11.5"/>
    </reaction>
</comment>
<dbReference type="InterPro" id="IPR027417">
    <property type="entry name" value="P-loop_NTPase"/>
</dbReference>
<evidence type="ECO:0000256" key="5">
    <source>
        <dbReference type="ARBA" id="ARBA00022801"/>
    </source>
</evidence>
<keyword evidence="2 15" id="KW-0479">Metal-binding</keyword>
<comment type="cofactor">
    <cofactor evidence="15">
        <name>Mg(2+)</name>
        <dbReference type="ChEBI" id="CHEBI:18420"/>
    </cofactor>
    <text evidence="15">Binds 1 Mg(2+) ion per subunit.</text>
</comment>
<reference evidence="20 21" key="1">
    <citation type="submission" date="2009-08" db="EMBL/GenBank/DDBJ databases">
        <authorList>
            <person name="Qin X."/>
            <person name="Bachman B."/>
            <person name="Battles P."/>
            <person name="Bell A."/>
            <person name="Bess C."/>
            <person name="Bickham C."/>
            <person name="Chaboub L."/>
            <person name="Chen D."/>
            <person name="Coyle M."/>
            <person name="Deiros D.R."/>
            <person name="Dinh H."/>
            <person name="Forbes L."/>
            <person name="Fowler G."/>
            <person name="Francisco L."/>
            <person name="Fu Q."/>
            <person name="Gubbala S."/>
            <person name="Hale W."/>
            <person name="Han Y."/>
            <person name="Hemphill L."/>
            <person name="Highlander S.K."/>
            <person name="Hirani K."/>
            <person name="Hogues M."/>
            <person name="Jackson L."/>
            <person name="Jakkamsetti A."/>
            <person name="Javaid M."/>
            <person name="Jiang H."/>
            <person name="Korchina V."/>
            <person name="Kovar C."/>
            <person name="Lara F."/>
            <person name="Lee S."/>
            <person name="Mata R."/>
            <person name="Mathew T."/>
            <person name="Moen C."/>
            <person name="Morales K."/>
            <person name="Munidasa M."/>
            <person name="Nazareth L."/>
            <person name="Ngo R."/>
            <person name="Nguyen L."/>
            <person name="Okwuonu G."/>
            <person name="Ongeri F."/>
            <person name="Patil S."/>
            <person name="Petrosino J."/>
            <person name="Pham C."/>
            <person name="Pham P."/>
            <person name="Pu L.-L."/>
            <person name="Puazo M."/>
            <person name="Raj R."/>
            <person name="Reid J."/>
            <person name="Rouhana J."/>
            <person name="Saada N."/>
            <person name="Shang Y."/>
            <person name="Simmons D."/>
            <person name="Thornton R."/>
            <person name="Warren J."/>
            <person name="Weissenberger G."/>
            <person name="Zhang J."/>
            <person name="Zhang L."/>
            <person name="Zhou C."/>
            <person name="Zhu D."/>
            <person name="Muzny D."/>
            <person name="Worley K."/>
            <person name="Gibbs R."/>
        </authorList>
    </citation>
    <scope>NUCLEOTIDE SEQUENCE [LARGE SCALE GENOMIC DNA]</scope>
    <source>
        <strain evidence="21">ATCC 15826 / DSM 8339 / NCTC 10426 / 6573</strain>
    </source>
</reference>
<dbReference type="GO" id="GO:0003677">
    <property type="term" value="F:DNA binding"/>
    <property type="evidence" value="ECO:0007669"/>
    <property type="project" value="UniProtKB-UniRule"/>
</dbReference>
<dbReference type="InterPro" id="IPR011604">
    <property type="entry name" value="PDDEXK-like_dom_sf"/>
</dbReference>
<evidence type="ECO:0000256" key="11">
    <source>
        <dbReference type="ARBA" id="ARBA00023204"/>
    </source>
</evidence>
<dbReference type="GO" id="GO:0008854">
    <property type="term" value="F:exodeoxyribonuclease V activity"/>
    <property type="evidence" value="ECO:0007669"/>
    <property type="project" value="UniProtKB-EC"/>
</dbReference>
<comment type="catalytic activity">
    <reaction evidence="14 15">
        <text>ATP + H2O = ADP + phosphate + H(+)</text>
        <dbReference type="Rhea" id="RHEA:13065"/>
        <dbReference type="ChEBI" id="CHEBI:15377"/>
        <dbReference type="ChEBI" id="CHEBI:15378"/>
        <dbReference type="ChEBI" id="CHEBI:30616"/>
        <dbReference type="ChEBI" id="CHEBI:43474"/>
        <dbReference type="ChEBI" id="CHEBI:456216"/>
        <dbReference type="EC" id="5.6.2.4"/>
    </reaction>
</comment>
<dbReference type="InterPro" id="IPR014016">
    <property type="entry name" value="UvrD-like_ATP-bd"/>
</dbReference>
<keyword evidence="21" id="KW-1185">Reference proteome</keyword>
<keyword evidence="12 15" id="KW-0413">Isomerase</keyword>
<evidence type="ECO:0000256" key="17">
    <source>
        <dbReference type="SAM" id="MobiDB-lite"/>
    </source>
</evidence>
<dbReference type="SUPFAM" id="SSF52980">
    <property type="entry name" value="Restriction endonuclease-like"/>
    <property type="match status" value="1"/>
</dbReference>